<evidence type="ECO:0000313" key="2">
    <source>
        <dbReference type="Proteomes" id="UP001620273"/>
    </source>
</evidence>
<gene>
    <name evidence="1" type="ORF">OCH74_01260</name>
</gene>
<sequence length="237" mass="26359">MVAGDHTTCPLCDDPVRLVGLDRVRHGVAGYDEAAYLACPYSDPSYGRDAGRRPPSSPTGMALYRLMRDRFDRIEYLWRTASGIRLGAMALRRALTLWRDNESWRNYDASYRNLAQMLFMGMPEQGLYGQSVIADCPVARILGRVEAITLTPQGRYLRVGTTRYADITFTVGPPVTERHGEHLGEWFPLIIALDGRPVGGPVPVRTDPGRVGHVLSMDTWHDDRRLLGIAGDVLGCS</sequence>
<accession>A0ABW8KQX6</accession>
<dbReference type="EMBL" id="JAOQBW010000001">
    <property type="protein sequence ID" value="MFK3575502.1"/>
    <property type="molecule type" value="Genomic_DNA"/>
</dbReference>
<comment type="caution">
    <text evidence="1">The sequence shown here is derived from an EMBL/GenBank/DDBJ whole genome shotgun (WGS) entry which is preliminary data.</text>
</comment>
<proteinExistence type="predicted"/>
<dbReference type="RefSeq" id="WP_404439702.1">
    <property type="nucleotide sequence ID" value="NZ_JAOQBW010000001.1"/>
</dbReference>
<name>A0ABW8KQX6_9BIFI</name>
<reference evidence="1 2" key="1">
    <citation type="submission" date="2022-09" db="EMBL/GenBank/DDBJ databases">
        <title>Genome sequencing of four strains from tibetan pig.</title>
        <authorList>
            <person name="Feng J."/>
        </authorList>
    </citation>
    <scope>NUCLEOTIDE SEQUENCE [LARGE SCALE GENOMIC DNA]</scope>
    <source>
        <strain evidence="1 2">11-1-1</strain>
    </source>
</reference>
<evidence type="ECO:0000313" key="1">
    <source>
        <dbReference type="EMBL" id="MFK3575502.1"/>
    </source>
</evidence>
<protein>
    <submittedName>
        <fullName evidence="1">Uncharacterized protein</fullName>
    </submittedName>
</protein>
<keyword evidence="2" id="KW-1185">Reference proteome</keyword>
<organism evidence="1 2">
    <name type="scientific">Bifidobacterium thermacidophilum</name>
    <dbReference type="NCBI Taxonomy" id="246618"/>
    <lineage>
        <taxon>Bacteria</taxon>
        <taxon>Bacillati</taxon>
        <taxon>Actinomycetota</taxon>
        <taxon>Actinomycetes</taxon>
        <taxon>Bifidobacteriales</taxon>
        <taxon>Bifidobacteriaceae</taxon>
        <taxon>Bifidobacterium</taxon>
    </lineage>
</organism>
<dbReference type="Proteomes" id="UP001620273">
    <property type="component" value="Unassembled WGS sequence"/>
</dbReference>